<keyword evidence="3" id="KW-1185">Reference proteome</keyword>
<gene>
    <name evidence="2" type="ORF">CUT44_26130</name>
</gene>
<evidence type="ECO:0000313" key="3">
    <source>
        <dbReference type="Proteomes" id="UP000230407"/>
    </source>
</evidence>
<dbReference type="SUPFAM" id="SSF52218">
    <property type="entry name" value="Flavoproteins"/>
    <property type="match status" value="1"/>
</dbReference>
<dbReference type="RefSeq" id="WP_100204370.1">
    <property type="nucleotide sequence ID" value="NZ_PGGW01000067.1"/>
</dbReference>
<dbReference type="InterPro" id="IPR029039">
    <property type="entry name" value="Flavoprotein-like_sf"/>
</dbReference>
<dbReference type="AlphaFoldDB" id="A0A2M8LT31"/>
<feature type="domain" description="Flavodoxin-like" evidence="1">
    <location>
        <begin position="6"/>
        <end position="160"/>
    </location>
</feature>
<dbReference type="Gene3D" id="3.40.50.360">
    <property type="match status" value="1"/>
</dbReference>
<evidence type="ECO:0000313" key="2">
    <source>
        <dbReference type="EMBL" id="PJE95118.1"/>
    </source>
</evidence>
<name>A0A2M8LT31_9ACTN</name>
<sequence length="173" mass="18281">MTAQRVLVAYGTKNGSTAEIAEWVGAALREKGLDTDVLPAAEVGDPGGYDAVLLGSGLYAGRWRHDAVRLARHHRQALARRPVWLFSSGPLDASAGERDIPPAPGPARIAARVGARGHATFGGSLTEGARGFVARQIVKQGKGGDFRDRERIRRWAHSVAAELAEDSPEGPGG</sequence>
<dbReference type="InterPro" id="IPR008254">
    <property type="entry name" value="Flavodoxin/NO_synth"/>
</dbReference>
<dbReference type="InterPro" id="IPR026816">
    <property type="entry name" value="Flavodoxin_dom"/>
</dbReference>
<dbReference type="Proteomes" id="UP000230407">
    <property type="component" value="Unassembled WGS sequence"/>
</dbReference>
<comment type="caution">
    <text evidence="2">The sequence shown here is derived from an EMBL/GenBank/DDBJ whole genome shotgun (WGS) entry which is preliminary data.</text>
</comment>
<dbReference type="PROSITE" id="PS50902">
    <property type="entry name" value="FLAVODOXIN_LIKE"/>
    <property type="match status" value="1"/>
</dbReference>
<protein>
    <submittedName>
        <fullName evidence="2">Flavodoxin</fullName>
    </submittedName>
</protein>
<organism evidence="2 3">
    <name type="scientific">Streptomyces carminius</name>
    <dbReference type="NCBI Taxonomy" id="2665496"/>
    <lineage>
        <taxon>Bacteria</taxon>
        <taxon>Bacillati</taxon>
        <taxon>Actinomycetota</taxon>
        <taxon>Actinomycetes</taxon>
        <taxon>Kitasatosporales</taxon>
        <taxon>Streptomycetaceae</taxon>
        <taxon>Streptomyces</taxon>
    </lineage>
</organism>
<proteinExistence type="predicted"/>
<reference evidence="2 3" key="1">
    <citation type="submission" date="2017-11" db="EMBL/GenBank/DDBJ databases">
        <title>Streptomyces carmine sp. nov., a novel actinomycete isolated from Sophora alopecuroides in Xinjiang, China.</title>
        <authorList>
            <person name="Wang Y."/>
            <person name="Luo X."/>
            <person name="Wan C."/>
            <person name="Zhang L."/>
        </authorList>
    </citation>
    <scope>NUCLEOTIDE SEQUENCE [LARGE SCALE GENOMIC DNA]</scope>
    <source>
        <strain evidence="2 3">TRM SA0054</strain>
    </source>
</reference>
<dbReference type="Pfam" id="PF12724">
    <property type="entry name" value="Flavodoxin_5"/>
    <property type="match status" value="1"/>
</dbReference>
<accession>A0A2M8LT31</accession>
<evidence type="ECO:0000259" key="1">
    <source>
        <dbReference type="PROSITE" id="PS50902"/>
    </source>
</evidence>
<dbReference type="GO" id="GO:0010181">
    <property type="term" value="F:FMN binding"/>
    <property type="evidence" value="ECO:0007669"/>
    <property type="project" value="InterPro"/>
</dbReference>
<dbReference type="EMBL" id="PGGW01000067">
    <property type="protein sequence ID" value="PJE95118.1"/>
    <property type="molecule type" value="Genomic_DNA"/>
</dbReference>